<reference evidence="1" key="1">
    <citation type="submission" date="2018-06" db="EMBL/GenBank/DDBJ databases">
        <authorList>
            <person name="Zhirakovskaya E."/>
        </authorList>
    </citation>
    <scope>NUCLEOTIDE SEQUENCE</scope>
</reference>
<accession>A0A3B0R1K3</accession>
<protein>
    <recommendedName>
        <fullName evidence="2">Cytochrome c domain-containing protein</fullName>
    </recommendedName>
</protein>
<dbReference type="InterPro" id="IPR036280">
    <property type="entry name" value="Multihaem_cyt_sf"/>
</dbReference>
<evidence type="ECO:0008006" key="2">
    <source>
        <dbReference type="Google" id="ProtNLM"/>
    </source>
</evidence>
<gene>
    <name evidence="1" type="ORF">MNBD_BACTEROID02-424</name>
</gene>
<dbReference type="SUPFAM" id="SSF48695">
    <property type="entry name" value="Multiheme cytochromes"/>
    <property type="match status" value="1"/>
</dbReference>
<proteinExistence type="predicted"/>
<feature type="non-terminal residue" evidence="1">
    <location>
        <position position="1"/>
    </location>
</feature>
<evidence type="ECO:0000313" key="1">
    <source>
        <dbReference type="EMBL" id="VAV86121.1"/>
    </source>
</evidence>
<dbReference type="EMBL" id="UOEB01000295">
    <property type="protein sequence ID" value="VAV86121.1"/>
    <property type="molecule type" value="Genomic_DNA"/>
</dbReference>
<organism evidence="1">
    <name type="scientific">hydrothermal vent metagenome</name>
    <dbReference type="NCBI Taxonomy" id="652676"/>
    <lineage>
        <taxon>unclassified sequences</taxon>
        <taxon>metagenomes</taxon>
        <taxon>ecological metagenomes</taxon>
    </lineage>
</organism>
<dbReference type="AlphaFoldDB" id="A0A3B0R1K3"/>
<name>A0A3B0R1K3_9ZZZZ</name>
<sequence>GTLIAKTFFYNLDETDLSVGKKILETRVLIRENDAWIIGNYKWNDAQTDANFTEDGSVVKVNWVNPNGGNMTVDYQIPAKNDCTKCHSNAGNITPIGPKLRTMNFEIDGVNQLQKFIDAGQLTNSPSPSTIGALPNWENTSLTLEVRSRAYFDINCAHCHSPGGFCDQQSTLDLRFETAFDNTNIFMRRFSISARINTYNPGTSMPLIGTTMVHTEGVDLLQAFLDTL</sequence>